<gene>
    <name evidence="2" type="ORF">N7472_002418</name>
</gene>
<reference evidence="2" key="1">
    <citation type="submission" date="2022-11" db="EMBL/GenBank/DDBJ databases">
        <authorList>
            <person name="Petersen C."/>
        </authorList>
    </citation>
    <scope>NUCLEOTIDE SEQUENCE</scope>
    <source>
        <strain evidence="2">IBT 16849</strain>
    </source>
</reference>
<name>A0A9W9T221_9EURO</name>
<dbReference type="AlphaFoldDB" id="A0A9W9T221"/>
<dbReference type="Proteomes" id="UP001150879">
    <property type="component" value="Unassembled WGS sequence"/>
</dbReference>
<organism evidence="2 3">
    <name type="scientific">Penicillium cf. griseofulvum</name>
    <dbReference type="NCBI Taxonomy" id="2972120"/>
    <lineage>
        <taxon>Eukaryota</taxon>
        <taxon>Fungi</taxon>
        <taxon>Dikarya</taxon>
        <taxon>Ascomycota</taxon>
        <taxon>Pezizomycotina</taxon>
        <taxon>Eurotiomycetes</taxon>
        <taxon>Eurotiomycetidae</taxon>
        <taxon>Eurotiales</taxon>
        <taxon>Aspergillaceae</taxon>
        <taxon>Penicillium</taxon>
    </lineage>
</organism>
<evidence type="ECO:0000313" key="2">
    <source>
        <dbReference type="EMBL" id="KAJ5205970.1"/>
    </source>
</evidence>
<evidence type="ECO:0000256" key="1">
    <source>
        <dbReference type="SAM" id="MobiDB-lite"/>
    </source>
</evidence>
<sequence length="515" mass="55471">MLARGRLDQSNNPHSHFLPASQSLRREKHPDSDSISPYDNPESSESVLSDERSIYNAIRVTTPNASSPRFYASLSHDNPVHEQGLAVNMARFVPTDSQGDHTPTNILARRGKRQRMAGKLGNHAKLLSDQYWQATQRRRCPLSRTASVPDPHRSLHRKAVSLDTNDSIDRAIWPGCLGPAVMTVQPRYPPPERKPTPPGLPSFGTLEAMSYSAQFILPDNGARSPTTLQCGGLVGSQRGSSYGDTLRRFFGFSSSASHTGGVSVNGIGRAEDGTLVQGRFPHRQSGHGMSIGRQLHEHPFHQRNLPIAHPEATDTSHDSYVEATHIKGDLGVRPSRRVQPLASPSRRHFPFASSPTPAAVNRPPRHRDTGSLGLSRNLPGSDDPTGSVESSAQGTRAAGDHIPPHPSRLHSILTVAVRGGAGEGPHASTPVCPDVLSWVKSQACLCCCLGSQEEPDDSLGATSSRETYVTAQSQVSPAGSQNENSEGNIRLHGLPAWISSLYSVMFPASVNPAAV</sequence>
<keyword evidence="3" id="KW-1185">Reference proteome</keyword>
<reference evidence="2" key="2">
    <citation type="journal article" date="2023" name="IMA Fungus">
        <title>Comparative genomic study of the Penicillium genus elucidates a diverse pangenome and 15 lateral gene transfer events.</title>
        <authorList>
            <person name="Petersen C."/>
            <person name="Sorensen T."/>
            <person name="Nielsen M.R."/>
            <person name="Sondergaard T.E."/>
            <person name="Sorensen J.L."/>
            <person name="Fitzpatrick D.A."/>
            <person name="Frisvad J.C."/>
            <person name="Nielsen K.L."/>
        </authorList>
    </citation>
    <scope>NUCLEOTIDE SEQUENCE</scope>
    <source>
        <strain evidence="2">IBT 16849</strain>
    </source>
</reference>
<dbReference type="EMBL" id="JAPQKP010000002">
    <property type="protein sequence ID" value="KAJ5205970.1"/>
    <property type="molecule type" value="Genomic_DNA"/>
</dbReference>
<accession>A0A9W9T221</accession>
<comment type="caution">
    <text evidence="2">The sequence shown here is derived from an EMBL/GenBank/DDBJ whole genome shotgun (WGS) entry which is preliminary data.</text>
</comment>
<dbReference type="OrthoDB" id="4157036at2759"/>
<protein>
    <submittedName>
        <fullName evidence="2">Uncharacterized protein</fullName>
    </submittedName>
</protein>
<feature type="region of interest" description="Disordered" evidence="1">
    <location>
        <begin position="1"/>
        <end position="48"/>
    </location>
</feature>
<feature type="compositionally biased region" description="Polar residues" evidence="1">
    <location>
        <begin position="33"/>
        <end position="47"/>
    </location>
</feature>
<evidence type="ECO:0000313" key="3">
    <source>
        <dbReference type="Proteomes" id="UP001150879"/>
    </source>
</evidence>
<proteinExistence type="predicted"/>
<feature type="region of interest" description="Disordered" evidence="1">
    <location>
        <begin position="326"/>
        <end position="407"/>
    </location>
</feature>